<dbReference type="EC" id="1.2.1.-" evidence="8"/>
<sequence length="491" mass="52163">MNAITKIGVFNDADLLRQQALIGGIWRDADTKAVVDVINPASLTVLGAVPDMGGGETRAAIDAAAEAFKSWKKKTHAERAALLERWHDLMLENAEDLALLLTLEQGKPLAEALAEIRYGASFVKWFAEEARRIGGSTIPSPTSDRRIVVLKEAVGVCAIITPWNFPNAMITRKVAPALAAGCTVVIKPSEFTPFSALALGVLAERAGIPAGVINIVTGMPADIGKELMANETVRKISFTGSTRVGALLMKGAADSIKRLSLELGGNAPFIVFDDADLDLAVEGAINSKFRNGGQTCVCANRILVQAGVYEAFAAKLADRVAKMKVGSGTDEGVAIGPMINGAAIEKIERHIADALEKGARIIAQRDTVPEGRQYARPILLGEATTEMLLASEETFGPVAPLFRFETEEEAIAIANGTPFGLAAYFFTENLKRSWRVAEALEFGMVGLNTGLISTEVAPFGGVKQSGLGREGSQLGIEEYLEVKALHVGGLH</sequence>
<evidence type="ECO:0000256" key="5">
    <source>
        <dbReference type="PROSITE-ProRule" id="PRU10007"/>
    </source>
</evidence>
<accession>A0AAU8CWT8</accession>
<dbReference type="SUPFAM" id="SSF53720">
    <property type="entry name" value="ALDH-like"/>
    <property type="match status" value="1"/>
</dbReference>
<dbReference type="GO" id="GO:0009450">
    <property type="term" value="P:gamma-aminobutyric acid catabolic process"/>
    <property type="evidence" value="ECO:0007669"/>
    <property type="project" value="InterPro"/>
</dbReference>
<dbReference type="FunFam" id="3.40.605.10:FF:000026">
    <property type="entry name" value="Aldehyde dehydrogenase, putative"/>
    <property type="match status" value="1"/>
</dbReference>
<dbReference type="Gene3D" id="3.40.309.10">
    <property type="entry name" value="Aldehyde Dehydrogenase, Chain A, domain 2"/>
    <property type="match status" value="1"/>
</dbReference>
<dbReference type="NCBIfam" id="TIGR01780">
    <property type="entry name" value="SSADH"/>
    <property type="match status" value="1"/>
</dbReference>
<proteinExistence type="inferred from homology"/>
<dbReference type="InterPro" id="IPR015590">
    <property type="entry name" value="Aldehyde_DH_dom"/>
</dbReference>
<dbReference type="Gene3D" id="3.40.605.10">
    <property type="entry name" value="Aldehyde Dehydrogenase, Chain A, domain 1"/>
    <property type="match status" value="1"/>
</dbReference>
<dbReference type="PANTHER" id="PTHR43353:SF5">
    <property type="entry name" value="SUCCINATE-SEMIALDEHYDE DEHYDROGENASE, MITOCHONDRIAL"/>
    <property type="match status" value="1"/>
</dbReference>
<evidence type="ECO:0000256" key="2">
    <source>
        <dbReference type="ARBA" id="ARBA00022958"/>
    </source>
</evidence>
<evidence type="ECO:0000256" key="1">
    <source>
        <dbReference type="ARBA" id="ARBA00009986"/>
    </source>
</evidence>
<dbReference type="PROSITE" id="PS00070">
    <property type="entry name" value="ALDEHYDE_DEHYDR_CYS"/>
    <property type="match status" value="1"/>
</dbReference>
<dbReference type="InterPro" id="IPR016162">
    <property type="entry name" value="Ald_DH_N"/>
</dbReference>
<keyword evidence="4" id="KW-0558">Oxidation</keyword>
<dbReference type="FunFam" id="3.40.309.10:FF:000004">
    <property type="entry name" value="Succinate-semialdehyde dehydrogenase I"/>
    <property type="match status" value="1"/>
</dbReference>
<dbReference type="InterPro" id="IPR050740">
    <property type="entry name" value="Aldehyde_DH_Superfamily"/>
</dbReference>
<organism evidence="8">
    <name type="scientific">Mesorhizobium sp. WSM2240</name>
    <dbReference type="NCBI Taxonomy" id="3228851"/>
    <lineage>
        <taxon>Bacteria</taxon>
        <taxon>Pseudomonadati</taxon>
        <taxon>Pseudomonadota</taxon>
        <taxon>Alphaproteobacteria</taxon>
        <taxon>Hyphomicrobiales</taxon>
        <taxon>Phyllobacteriaceae</taxon>
        <taxon>Mesorhizobium</taxon>
    </lineage>
</organism>
<dbReference type="GO" id="GO:0004777">
    <property type="term" value="F:succinate-semialdehyde dehydrogenase (NAD+) activity"/>
    <property type="evidence" value="ECO:0007669"/>
    <property type="project" value="TreeGrafter"/>
</dbReference>
<dbReference type="InterPro" id="IPR016163">
    <property type="entry name" value="Ald_DH_C"/>
</dbReference>
<keyword evidence="3 6" id="KW-0560">Oxidoreductase</keyword>
<dbReference type="InterPro" id="IPR016161">
    <property type="entry name" value="Ald_DH/histidinol_DH"/>
</dbReference>
<dbReference type="InterPro" id="IPR016160">
    <property type="entry name" value="Ald_DH_CS_CYS"/>
</dbReference>
<gene>
    <name evidence="8" type="ORF">ABVK50_09355</name>
</gene>
<comment type="similarity">
    <text evidence="1 6">Belongs to the aldehyde dehydrogenase family.</text>
</comment>
<dbReference type="CDD" id="cd07103">
    <property type="entry name" value="ALDH_F5_SSADH_GabD"/>
    <property type="match status" value="1"/>
</dbReference>
<dbReference type="PROSITE" id="PS00687">
    <property type="entry name" value="ALDEHYDE_DEHYDR_GLU"/>
    <property type="match status" value="1"/>
</dbReference>
<dbReference type="RefSeq" id="WP_353641816.1">
    <property type="nucleotide sequence ID" value="NZ_CP159253.1"/>
</dbReference>
<dbReference type="PANTHER" id="PTHR43353">
    <property type="entry name" value="SUCCINATE-SEMIALDEHYDE DEHYDROGENASE, MITOCHONDRIAL"/>
    <property type="match status" value="1"/>
</dbReference>
<dbReference type="AlphaFoldDB" id="A0AAU8CWT8"/>
<evidence type="ECO:0000313" key="8">
    <source>
        <dbReference type="EMBL" id="XCG50659.1"/>
    </source>
</evidence>
<dbReference type="InterPro" id="IPR010102">
    <property type="entry name" value="Succ_semiAld_DH"/>
</dbReference>
<feature type="active site" evidence="5">
    <location>
        <position position="262"/>
    </location>
</feature>
<reference evidence="8" key="1">
    <citation type="submission" date="2024-06" db="EMBL/GenBank/DDBJ databases">
        <title>Mesorhizobium karijinii sp. nov., a symbiont of the iconic Swainsona formosa from arid Australia.</title>
        <authorList>
            <person name="Hill Y.J."/>
            <person name="Watkin E.L.J."/>
            <person name="O'Hara G.W."/>
            <person name="Terpolilli J."/>
            <person name="Tye M.L."/>
            <person name="Kohlmeier M.G."/>
        </authorList>
    </citation>
    <scope>NUCLEOTIDE SEQUENCE</scope>
    <source>
        <strain evidence="8">WSM2240</strain>
    </source>
</reference>
<dbReference type="Pfam" id="PF00171">
    <property type="entry name" value="Aldedh"/>
    <property type="match status" value="1"/>
</dbReference>
<evidence type="ECO:0000259" key="7">
    <source>
        <dbReference type="Pfam" id="PF00171"/>
    </source>
</evidence>
<protein>
    <submittedName>
        <fullName evidence="8">NAD-dependent succinate-semialdehyde dehydrogenase</fullName>
        <ecNumber evidence="8">1.2.1.-</ecNumber>
    </submittedName>
</protein>
<name>A0AAU8CWT8_9HYPH</name>
<dbReference type="EMBL" id="CP159253">
    <property type="protein sequence ID" value="XCG50659.1"/>
    <property type="molecule type" value="Genomic_DNA"/>
</dbReference>
<evidence type="ECO:0000256" key="4">
    <source>
        <dbReference type="ARBA" id="ARBA00023097"/>
    </source>
</evidence>
<evidence type="ECO:0000256" key="6">
    <source>
        <dbReference type="RuleBase" id="RU003345"/>
    </source>
</evidence>
<dbReference type="FunFam" id="3.40.605.10:FF:000005">
    <property type="entry name" value="Succinate-semialdehyde dehydrogenase I"/>
    <property type="match status" value="1"/>
</dbReference>
<evidence type="ECO:0000256" key="3">
    <source>
        <dbReference type="ARBA" id="ARBA00023002"/>
    </source>
</evidence>
<feature type="domain" description="Aldehyde dehydrogenase" evidence="7">
    <location>
        <begin position="26"/>
        <end position="484"/>
    </location>
</feature>
<dbReference type="InterPro" id="IPR029510">
    <property type="entry name" value="Ald_DH_CS_GLU"/>
</dbReference>
<keyword evidence="2" id="KW-0630">Potassium</keyword>